<dbReference type="InParanoid" id="A7SGR7"/>
<dbReference type="GO" id="GO:0008270">
    <property type="term" value="F:zinc ion binding"/>
    <property type="evidence" value="ECO:0007669"/>
    <property type="project" value="InterPro"/>
</dbReference>
<evidence type="ECO:0000256" key="8">
    <source>
        <dbReference type="SAM" id="MobiDB-lite"/>
    </source>
</evidence>
<evidence type="ECO:0000313" key="11">
    <source>
        <dbReference type="Proteomes" id="UP000001593"/>
    </source>
</evidence>
<comment type="similarity">
    <text evidence="1">Belongs to the cytidine and deoxycytidylate deaminase family.</text>
</comment>
<dbReference type="STRING" id="45351.A7SGR7"/>
<accession>A7SGR7</accession>
<sequence length="511" mass="57299">MAQGSGTAYKELREKISKRDLFACLALWTERCPHGTSEQGIEQGQDVKSDDNDEVFEEPPTKRQKEDGFIEQNVETRNQPNVNGGNGIIKEVSEAKKILNNQFISNNHKFQESEVAPGFQETAEKVKVNKVGVVVTDADDQIVGMDFSHDNMHAVTSALIGNPIRARGGTVYVSRKPCTFCIKLLAELKIKRIFYLPFEPEIPVEDDLCNAERIQKICGIAASVAVPHISDCILKDCLLKASPFTHNKADYKETALEFMKTYWNNDWLSKASRLLMWPEFQDLCSEVSIQVKKMFDWLAIVTICDVPDCTEFVSYDNSGSLNSIINSGIFCPNPESTTWQSLALHMVRMAHILSKYSDDPTRGVGAVILKENSIVGAGWNCYTSDALYGDFPRAASKHVHIKNKRYPFSIHGEQSVILHRFVTDIKDESTTIFVNKMPCDECVPLMLRVGVKNVVFPPEKAKKFHTQLKVNLLKTSVASGRLRGFVARQSSGTSAIKDSESRNQFNDIMKD</sequence>
<dbReference type="InterPro" id="IPR016193">
    <property type="entry name" value="Cytidine_deaminase-like"/>
</dbReference>
<gene>
    <name evidence="10" type="ORF">NEMVEDRAFT_v1g212049</name>
</gene>
<dbReference type="PROSITE" id="PS00903">
    <property type="entry name" value="CYT_DCMP_DEAMINASES_1"/>
    <property type="match status" value="1"/>
</dbReference>
<dbReference type="GO" id="GO:0005737">
    <property type="term" value="C:cytoplasm"/>
    <property type="evidence" value="ECO:0000318"/>
    <property type="project" value="GO_Central"/>
</dbReference>
<dbReference type="PANTHER" id="PTHR11086:SF18">
    <property type="entry name" value="DEOXYCYTIDYLATE DEAMINASE"/>
    <property type="match status" value="1"/>
</dbReference>
<dbReference type="SUPFAM" id="SSF53927">
    <property type="entry name" value="Cytidine deaminase-like"/>
    <property type="match status" value="2"/>
</dbReference>
<evidence type="ECO:0000256" key="7">
    <source>
        <dbReference type="ARBA" id="ARBA00041763"/>
    </source>
</evidence>
<keyword evidence="4" id="KW-0378">Hydrolase</keyword>
<reference evidence="10 11" key="1">
    <citation type="journal article" date="2007" name="Science">
        <title>Sea anemone genome reveals ancestral eumetazoan gene repertoire and genomic organization.</title>
        <authorList>
            <person name="Putnam N.H."/>
            <person name="Srivastava M."/>
            <person name="Hellsten U."/>
            <person name="Dirks B."/>
            <person name="Chapman J."/>
            <person name="Salamov A."/>
            <person name="Terry A."/>
            <person name="Shapiro H."/>
            <person name="Lindquist E."/>
            <person name="Kapitonov V.V."/>
            <person name="Jurka J."/>
            <person name="Genikhovich G."/>
            <person name="Grigoriev I.V."/>
            <person name="Lucas S.M."/>
            <person name="Steele R.E."/>
            <person name="Finnerty J.R."/>
            <person name="Technau U."/>
            <person name="Martindale M.Q."/>
            <person name="Rokhsar D.S."/>
        </authorList>
    </citation>
    <scope>NUCLEOTIDE SEQUENCE [LARGE SCALE GENOMIC DNA]</scope>
    <source>
        <strain evidence="11">CH2 X CH6</strain>
    </source>
</reference>
<dbReference type="OrthoDB" id="6710946at2759"/>
<dbReference type="GO" id="GO:0004132">
    <property type="term" value="F:dCMP deaminase activity"/>
    <property type="evidence" value="ECO:0000318"/>
    <property type="project" value="GO_Central"/>
</dbReference>
<dbReference type="PhylomeDB" id="A7SGR7"/>
<dbReference type="AlphaFoldDB" id="A7SGR7"/>
<keyword evidence="5" id="KW-0862">Zinc</keyword>
<evidence type="ECO:0000256" key="5">
    <source>
        <dbReference type="ARBA" id="ARBA00022833"/>
    </source>
</evidence>
<protein>
    <recommendedName>
        <fullName evidence="7">dCMP deaminase</fullName>
        <ecNumber evidence="6">3.5.4.12</ecNumber>
    </recommendedName>
    <alternativeName>
        <fullName evidence="7">dCMP deaminase</fullName>
    </alternativeName>
</protein>
<dbReference type="InterPro" id="IPR015517">
    <property type="entry name" value="dCMP_deaminase-rel"/>
</dbReference>
<evidence type="ECO:0000259" key="9">
    <source>
        <dbReference type="PROSITE" id="PS51747"/>
    </source>
</evidence>
<keyword evidence="3" id="KW-0545">Nucleotide biosynthesis</keyword>
<dbReference type="GO" id="GO:0006226">
    <property type="term" value="P:dUMP biosynthetic process"/>
    <property type="evidence" value="ECO:0000318"/>
    <property type="project" value="GO_Central"/>
</dbReference>
<dbReference type="eggNOG" id="KOG3127">
    <property type="taxonomic scope" value="Eukaryota"/>
</dbReference>
<dbReference type="Proteomes" id="UP000001593">
    <property type="component" value="Unassembled WGS sequence"/>
</dbReference>
<feature type="region of interest" description="Disordered" evidence="8">
    <location>
        <begin position="34"/>
        <end position="66"/>
    </location>
</feature>
<dbReference type="OMA" id="MPCDECV"/>
<dbReference type="Pfam" id="PF00383">
    <property type="entry name" value="dCMP_cyt_deam_1"/>
    <property type="match status" value="2"/>
</dbReference>
<keyword evidence="11" id="KW-1185">Reference proteome</keyword>
<dbReference type="InterPro" id="IPR016192">
    <property type="entry name" value="APOBEC/CMP_deaminase_Zn-bd"/>
</dbReference>
<evidence type="ECO:0000256" key="1">
    <source>
        <dbReference type="ARBA" id="ARBA00006576"/>
    </source>
</evidence>
<feature type="domain" description="CMP/dCMP-type deaminase" evidence="9">
    <location>
        <begin position="105"/>
        <end position="215"/>
    </location>
</feature>
<organism evidence="10 11">
    <name type="scientific">Nematostella vectensis</name>
    <name type="common">Starlet sea anemone</name>
    <dbReference type="NCBI Taxonomy" id="45351"/>
    <lineage>
        <taxon>Eukaryota</taxon>
        <taxon>Metazoa</taxon>
        <taxon>Cnidaria</taxon>
        <taxon>Anthozoa</taxon>
        <taxon>Hexacorallia</taxon>
        <taxon>Actiniaria</taxon>
        <taxon>Edwardsiidae</taxon>
        <taxon>Nematostella</taxon>
    </lineage>
</organism>
<proteinExistence type="inferred from homology"/>
<dbReference type="PROSITE" id="PS51747">
    <property type="entry name" value="CYT_DCMP_DEAMINASES_2"/>
    <property type="match status" value="2"/>
</dbReference>
<keyword evidence="2" id="KW-0479">Metal-binding</keyword>
<name>A7SGR7_NEMVE</name>
<dbReference type="HOGENOM" id="CLU_533528_0_0_1"/>
<dbReference type="GO" id="GO:0006231">
    <property type="term" value="P:dTMP biosynthetic process"/>
    <property type="evidence" value="ECO:0000318"/>
    <property type="project" value="GO_Central"/>
</dbReference>
<dbReference type="FunCoup" id="A7SGR7">
    <property type="interactions" value="24"/>
</dbReference>
<dbReference type="Gene3D" id="3.40.140.10">
    <property type="entry name" value="Cytidine Deaminase, domain 2"/>
    <property type="match status" value="2"/>
</dbReference>
<dbReference type="EC" id="3.5.4.12" evidence="6"/>
<evidence type="ECO:0000256" key="3">
    <source>
        <dbReference type="ARBA" id="ARBA00022727"/>
    </source>
</evidence>
<dbReference type="KEGG" id="nve:5508625"/>
<evidence type="ECO:0000256" key="2">
    <source>
        <dbReference type="ARBA" id="ARBA00022723"/>
    </source>
</evidence>
<dbReference type="EMBL" id="DS469654">
    <property type="protein sequence ID" value="EDO37110.1"/>
    <property type="molecule type" value="Genomic_DNA"/>
</dbReference>
<dbReference type="PANTHER" id="PTHR11086">
    <property type="entry name" value="DEOXYCYTIDYLATE DEAMINASE-RELATED"/>
    <property type="match status" value="1"/>
</dbReference>
<dbReference type="InterPro" id="IPR002125">
    <property type="entry name" value="CMP_dCMP_dom"/>
</dbReference>
<evidence type="ECO:0000256" key="4">
    <source>
        <dbReference type="ARBA" id="ARBA00022801"/>
    </source>
</evidence>
<dbReference type="FunFam" id="3.40.140.10:FF:000155">
    <property type="entry name" value="Predicted protein"/>
    <property type="match status" value="1"/>
</dbReference>
<feature type="domain" description="CMP/dCMP-type deaminase" evidence="9">
    <location>
        <begin position="341"/>
        <end position="478"/>
    </location>
</feature>
<evidence type="ECO:0000256" key="6">
    <source>
        <dbReference type="ARBA" id="ARBA00038938"/>
    </source>
</evidence>
<evidence type="ECO:0000313" key="10">
    <source>
        <dbReference type="EMBL" id="EDO37110.1"/>
    </source>
</evidence>